<reference evidence="1 2" key="1">
    <citation type="submission" date="2019-07" db="EMBL/GenBank/DDBJ databases">
        <title>Whole genome shotgun sequence of Microvirga aerophila NBRC 106136.</title>
        <authorList>
            <person name="Hosoyama A."/>
            <person name="Uohara A."/>
            <person name="Ohji S."/>
            <person name="Ichikawa N."/>
        </authorList>
    </citation>
    <scope>NUCLEOTIDE SEQUENCE [LARGE SCALE GENOMIC DNA]</scope>
    <source>
        <strain evidence="1 2">NBRC 106136</strain>
    </source>
</reference>
<dbReference type="EMBL" id="BJYU01000207">
    <property type="protein sequence ID" value="GEO18550.1"/>
    <property type="molecule type" value="Genomic_DNA"/>
</dbReference>
<comment type="caution">
    <text evidence="1">The sequence shown here is derived from an EMBL/GenBank/DDBJ whole genome shotgun (WGS) entry which is preliminary data.</text>
</comment>
<evidence type="ECO:0000313" key="1">
    <source>
        <dbReference type="EMBL" id="GEO18550.1"/>
    </source>
</evidence>
<dbReference type="AlphaFoldDB" id="A0A512C2W1"/>
<protein>
    <submittedName>
        <fullName evidence="1">Uncharacterized protein</fullName>
    </submittedName>
</protein>
<evidence type="ECO:0000313" key="2">
    <source>
        <dbReference type="Proteomes" id="UP000321085"/>
    </source>
</evidence>
<dbReference type="Proteomes" id="UP000321085">
    <property type="component" value="Unassembled WGS sequence"/>
</dbReference>
<organism evidence="1 2">
    <name type="scientific">Microvirga aerophila</name>
    <dbReference type="NCBI Taxonomy" id="670291"/>
    <lineage>
        <taxon>Bacteria</taxon>
        <taxon>Pseudomonadati</taxon>
        <taxon>Pseudomonadota</taxon>
        <taxon>Alphaproteobacteria</taxon>
        <taxon>Hyphomicrobiales</taxon>
        <taxon>Methylobacteriaceae</taxon>
        <taxon>Microvirga</taxon>
    </lineage>
</organism>
<accession>A0A512C2W1</accession>
<name>A0A512C2W1_9HYPH</name>
<sequence length="61" mass="6504">MQIVPDGTIKFRIHGFKGSLSARRQRSIALVLGAPCDVARREREGASGSGLISALAFSPSY</sequence>
<keyword evidence="2" id="KW-1185">Reference proteome</keyword>
<proteinExistence type="predicted"/>
<gene>
    <name evidence="1" type="ORF">MAE02_62460</name>
</gene>